<dbReference type="InterPro" id="IPR017438">
    <property type="entry name" value="ATP-NAD_kinase_N"/>
</dbReference>
<evidence type="ECO:0000256" key="1">
    <source>
        <dbReference type="SAM" id="MobiDB-lite"/>
    </source>
</evidence>
<dbReference type="InterPro" id="IPR016064">
    <property type="entry name" value="NAD/diacylglycerol_kinase_sf"/>
</dbReference>
<protein>
    <submittedName>
        <fullName evidence="2">ATP-NAD/AcoX kinase</fullName>
    </submittedName>
</protein>
<organism evidence="2 3">
    <name type="scientific">Nakamurella multipartita (strain ATCC 700099 / DSM 44233 / CIP 104796 / JCM 9543 / NBRC 105858 / Y-104)</name>
    <name type="common">Microsphaera multipartita</name>
    <dbReference type="NCBI Taxonomy" id="479431"/>
    <lineage>
        <taxon>Bacteria</taxon>
        <taxon>Bacillati</taxon>
        <taxon>Actinomycetota</taxon>
        <taxon>Actinomycetes</taxon>
        <taxon>Nakamurellales</taxon>
        <taxon>Nakamurellaceae</taxon>
        <taxon>Nakamurella</taxon>
    </lineage>
</organism>
<dbReference type="InterPro" id="IPR039065">
    <property type="entry name" value="AcoX-like"/>
</dbReference>
<dbReference type="GO" id="GO:0003951">
    <property type="term" value="F:NAD+ kinase activity"/>
    <property type="evidence" value="ECO:0007669"/>
    <property type="project" value="InterPro"/>
</dbReference>
<dbReference type="AlphaFoldDB" id="C8XBN6"/>
<sequence length="372" mass="39154">MILERGDDLPVVPGSAIGIIPNPMSGRDIRRIVSQASVFPNTEKASMVLRILRSAGTLGVERVLLSTDTFGIAAGVQREMTRLANARSTAHLRWPKVEFLELDHPTGTAADTTAYARIMADQCSAAVVLLGGDGTMRAAVPGLGDTPMLALSTGTNNAFPIMIEATVAGMALGMIAVGAAAAPTTRGKMLHVQVRRADGRVDHEVALVDACVSTAVDIGSRALWTGTSLRELYCTFGEPHGIGLSSIVGRLMPTHRRDRHGAAVLLDDPARAGHTVLAPLAPGLLQPVGVREVGELLPDRPHPVREPRGTVAVDGEREIEFGPDDTVTVTLRHDGPRVIDVPTALSASTARSTLLSRSSTPGPGRNPEKESS</sequence>
<dbReference type="PIRSF" id="PIRSF018567">
    <property type="entry name" value="AcoX"/>
    <property type="match status" value="1"/>
</dbReference>
<reference evidence="2 3" key="2">
    <citation type="journal article" date="2010" name="Stand. Genomic Sci.">
        <title>Complete genome sequence of Nakamurella multipartita type strain (Y-104).</title>
        <authorList>
            <person name="Tice H."/>
            <person name="Mayilraj S."/>
            <person name="Sims D."/>
            <person name="Lapidus A."/>
            <person name="Nolan M."/>
            <person name="Lucas S."/>
            <person name="Glavina Del Rio T."/>
            <person name="Copeland A."/>
            <person name="Cheng J.F."/>
            <person name="Meincke L."/>
            <person name="Bruce D."/>
            <person name="Goodwin L."/>
            <person name="Pitluck S."/>
            <person name="Ivanova N."/>
            <person name="Mavromatis K."/>
            <person name="Ovchinnikova G."/>
            <person name="Pati A."/>
            <person name="Chen A."/>
            <person name="Palaniappan K."/>
            <person name="Land M."/>
            <person name="Hauser L."/>
            <person name="Chang Y.J."/>
            <person name="Jeffries C.D."/>
            <person name="Detter J.C."/>
            <person name="Brettin T."/>
            <person name="Rohde M."/>
            <person name="Goker M."/>
            <person name="Bristow J."/>
            <person name="Eisen J.A."/>
            <person name="Markowitz V."/>
            <person name="Hugenholtz P."/>
            <person name="Kyrpides N.C."/>
            <person name="Klenk H.P."/>
            <person name="Chen F."/>
        </authorList>
    </citation>
    <scope>NUCLEOTIDE SEQUENCE [LARGE SCALE GENOMIC DNA]</scope>
    <source>
        <strain evidence="3">ATCC 700099 / DSM 44233 / CIP 104796 / JCM 9543 / NBRC 105858 / Y-104</strain>
    </source>
</reference>
<dbReference type="GO" id="GO:0051287">
    <property type="term" value="F:NAD binding"/>
    <property type="evidence" value="ECO:0007669"/>
    <property type="project" value="UniProtKB-ARBA"/>
</dbReference>
<proteinExistence type="predicted"/>
<dbReference type="RefSeq" id="WP_015746412.1">
    <property type="nucleotide sequence ID" value="NC_013235.1"/>
</dbReference>
<keyword evidence="2" id="KW-0808">Transferase</keyword>
<dbReference type="Pfam" id="PF01513">
    <property type="entry name" value="NAD_kinase"/>
    <property type="match status" value="1"/>
</dbReference>
<name>C8XBN6_NAKMY</name>
<dbReference type="eggNOG" id="COG1597">
    <property type="taxonomic scope" value="Bacteria"/>
</dbReference>
<dbReference type="InParanoid" id="C8XBN6"/>
<accession>C8XBN6</accession>
<dbReference type="Proteomes" id="UP000002218">
    <property type="component" value="Chromosome"/>
</dbReference>
<evidence type="ECO:0000313" key="3">
    <source>
        <dbReference type="Proteomes" id="UP000002218"/>
    </source>
</evidence>
<evidence type="ECO:0000313" key="2">
    <source>
        <dbReference type="EMBL" id="ACV77498.1"/>
    </source>
</evidence>
<dbReference type="InterPro" id="IPR011391">
    <property type="entry name" value="AcoX_kinase"/>
</dbReference>
<feature type="region of interest" description="Disordered" evidence="1">
    <location>
        <begin position="340"/>
        <end position="372"/>
    </location>
</feature>
<dbReference type="EMBL" id="CP001737">
    <property type="protein sequence ID" value="ACV77498.1"/>
    <property type="molecule type" value="Genomic_DNA"/>
</dbReference>
<dbReference type="KEGG" id="nml:Namu_1090"/>
<dbReference type="InterPro" id="IPR002504">
    <property type="entry name" value="NADK"/>
</dbReference>
<dbReference type="SUPFAM" id="SSF111331">
    <property type="entry name" value="NAD kinase/diacylglycerol kinase-like"/>
    <property type="match status" value="1"/>
</dbReference>
<keyword evidence="3" id="KW-1185">Reference proteome</keyword>
<dbReference type="GO" id="GO:0005524">
    <property type="term" value="F:ATP binding"/>
    <property type="evidence" value="ECO:0007669"/>
    <property type="project" value="UniProtKB-ARBA"/>
</dbReference>
<dbReference type="STRING" id="479431.Namu_1090"/>
<dbReference type="GO" id="GO:0006741">
    <property type="term" value="P:NADP+ biosynthetic process"/>
    <property type="evidence" value="ECO:0007669"/>
    <property type="project" value="InterPro"/>
</dbReference>
<dbReference type="HOGENOM" id="CLU_786821_0_0_11"/>
<gene>
    <name evidence="2" type="ordered locus">Namu_1090</name>
</gene>
<dbReference type="PANTHER" id="PTHR40697">
    <property type="entry name" value="ACETOIN CATABOLISM PROTEIN X"/>
    <property type="match status" value="1"/>
</dbReference>
<feature type="compositionally biased region" description="Low complexity" evidence="1">
    <location>
        <begin position="343"/>
        <end position="360"/>
    </location>
</feature>
<keyword evidence="2" id="KW-0418">Kinase</keyword>
<dbReference type="Gene3D" id="3.40.50.10330">
    <property type="entry name" value="Probable inorganic polyphosphate/atp-NAD kinase, domain 1"/>
    <property type="match status" value="1"/>
</dbReference>
<dbReference type="PANTHER" id="PTHR40697:SF3">
    <property type="entry name" value="ACETOIN CATABOLISM PROTEIN X"/>
    <property type="match status" value="1"/>
</dbReference>
<reference evidence="3" key="1">
    <citation type="submission" date="2009-09" db="EMBL/GenBank/DDBJ databases">
        <title>The complete genome of Nakamurella multipartita DSM 44233.</title>
        <authorList>
            <consortium name="US DOE Joint Genome Institute (JGI-PGF)"/>
            <person name="Lucas S."/>
            <person name="Copeland A."/>
            <person name="Lapidus A."/>
            <person name="Glavina del Rio T."/>
            <person name="Dalin E."/>
            <person name="Tice H."/>
            <person name="Bruce D."/>
            <person name="Goodwin L."/>
            <person name="Pitluck S."/>
            <person name="Kyrpides N."/>
            <person name="Mavromatis K."/>
            <person name="Ivanova N."/>
            <person name="Ovchinnikova G."/>
            <person name="Sims D."/>
            <person name="Meincke L."/>
            <person name="Brettin T."/>
            <person name="Detter J.C."/>
            <person name="Han C."/>
            <person name="Larimer F."/>
            <person name="Land M."/>
            <person name="Hauser L."/>
            <person name="Markowitz V."/>
            <person name="Cheng J.-F."/>
            <person name="Hugenholtz P."/>
            <person name="Woyke T."/>
            <person name="Wu D."/>
            <person name="Klenk H.-P."/>
            <person name="Eisen J.A."/>
        </authorList>
    </citation>
    <scope>NUCLEOTIDE SEQUENCE [LARGE SCALE GENOMIC DNA]</scope>
    <source>
        <strain evidence="3">ATCC 700099 / DSM 44233 / CIP 104796 / JCM 9543 / NBRC 105858 / Y-104</strain>
    </source>
</reference>